<evidence type="ECO:0000256" key="1">
    <source>
        <dbReference type="SAM" id="Phobius"/>
    </source>
</evidence>
<keyword evidence="1" id="KW-0812">Transmembrane</keyword>
<keyword evidence="3" id="KW-1185">Reference proteome</keyword>
<accession>A0A1I6RSH2</accession>
<feature type="transmembrane region" description="Helical" evidence="1">
    <location>
        <begin position="26"/>
        <end position="52"/>
    </location>
</feature>
<keyword evidence="1" id="KW-0472">Membrane</keyword>
<proteinExistence type="predicted"/>
<keyword evidence="1" id="KW-1133">Transmembrane helix</keyword>
<dbReference type="Proteomes" id="UP000199199">
    <property type="component" value="Unassembled WGS sequence"/>
</dbReference>
<sequence>MCEQSTDDDTSEWANSRFRPDSLGRAFGILFVASIGSFVLSTMGLIALGWWLPADAPKFSVGDPPVLALLGSWVGMWASPLAYSSWSFWQLRGMTVERSRPRSRNPLVRGYQLLALVSADLDELTPYEKRLQLTVQSFLLGAIVLVGPTYLVVSGHGRGVTTPNG</sequence>
<gene>
    <name evidence="2" type="ORF">SAMN04488556_2064</name>
</gene>
<evidence type="ECO:0000313" key="2">
    <source>
        <dbReference type="EMBL" id="SFS67669.1"/>
    </source>
</evidence>
<name>A0A1I6RSH2_9EURY</name>
<feature type="transmembrane region" description="Helical" evidence="1">
    <location>
        <begin position="133"/>
        <end position="153"/>
    </location>
</feature>
<organism evidence="2 3">
    <name type="scientific">Halostagnicola kamekurae</name>
    <dbReference type="NCBI Taxonomy" id="619731"/>
    <lineage>
        <taxon>Archaea</taxon>
        <taxon>Methanobacteriati</taxon>
        <taxon>Methanobacteriota</taxon>
        <taxon>Stenosarchaea group</taxon>
        <taxon>Halobacteria</taxon>
        <taxon>Halobacteriales</taxon>
        <taxon>Natrialbaceae</taxon>
        <taxon>Halostagnicola</taxon>
    </lineage>
</organism>
<protein>
    <submittedName>
        <fullName evidence="2">Uncharacterized protein</fullName>
    </submittedName>
</protein>
<feature type="transmembrane region" description="Helical" evidence="1">
    <location>
        <begin position="64"/>
        <end position="83"/>
    </location>
</feature>
<evidence type="ECO:0000313" key="3">
    <source>
        <dbReference type="Proteomes" id="UP000199199"/>
    </source>
</evidence>
<dbReference type="EMBL" id="FOZS01000002">
    <property type="protein sequence ID" value="SFS67669.1"/>
    <property type="molecule type" value="Genomic_DNA"/>
</dbReference>
<dbReference type="AlphaFoldDB" id="A0A1I6RSH2"/>
<reference evidence="3" key="1">
    <citation type="submission" date="2016-10" db="EMBL/GenBank/DDBJ databases">
        <authorList>
            <person name="Varghese N."/>
            <person name="Submissions S."/>
        </authorList>
    </citation>
    <scope>NUCLEOTIDE SEQUENCE [LARGE SCALE GENOMIC DNA]</scope>
    <source>
        <strain evidence="3">DSM 22427</strain>
    </source>
</reference>